<feature type="domain" description="DUF397" evidence="1">
    <location>
        <begin position="8"/>
        <end position="58"/>
    </location>
</feature>
<dbReference type="RefSeq" id="WP_202992105.1">
    <property type="nucleotide sequence ID" value="NZ_JAENHO010000004.1"/>
</dbReference>
<keyword evidence="3" id="KW-1185">Reference proteome</keyword>
<dbReference type="Proteomes" id="UP000598996">
    <property type="component" value="Unassembled WGS sequence"/>
</dbReference>
<reference evidence="2 3" key="1">
    <citation type="submission" date="2021-01" db="EMBL/GenBank/DDBJ databases">
        <title>Actinoplanes sp. nov. LDG1-01 isolated from lichen.</title>
        <authorList>
            <person name="Saeng-In P."/>
            <person name="Phongsopitanun W."/>
            <person name="Kanchanasin P."/>
            <person name="Yuki M."/>
            <person name="Kudo T."/>
            <person name="Ohkuma M."/>
            <person name="Tanasupawat S."/>
        </authorList>
    </citation>
    <scope>NUCLEOTIDE SEQUENCE [LARGE SCALE GENOMIC DNA]</scope>
    <source>
        <strain evidence="2 3">LDG1-01</strain>
    </source>
</reference>
<accession>A0ABS1VNA2</accession>
<dbReference type="EMBL" id="JAENHO010000004">
    <property type="protein sequence ID" value="MBL7255599.1"/>
    <property type="molecule type" value="Genomic_DNA"/>
</dbReference>
<proteinExistence type="predicted"/>
<organism evidence="2 3">
    <name type="scientific">Paractinoplanes lichenicola</name>
    <dbReference type="NCBI Taxonomy" id="2802976"/>
    <lineage>
        <taxon>Bacteria</taxon>
        <taxon>Bacillati</taxon>
        <taxon>Actinomycetota</taxon>
        <taxon>Actinomycetes</taxon>
        <taxon>Micromonosporales</taxon>
        <taxon>Micromonosporaceae</taxon>
        <taxon>Paractinoplanes</taxon>
    </lineage>
</organism>
<name>A0ABS1VNA2_9ACTN</name>
<evidence type="ECO:0000313" key="2">
    <source>
        <dbReference type="EMBL" id="MBL7255599.1"/>
    </source>
</evidence>
<dbReference type="InterPro" id="IPR007278">
    <property type="entry name" value="DUF397"/>
</dbReference>
<evidence type="ECO:0000313" key="3">
    <source>
        <dbReference type="Proteomes" id="UP000598996"/>
    </source>
</evidence>
<dbReference type="Pfam" id="PF04149">
    <property type="entry name" value="DUF397"/>
    <property type="match status" value="1"/>
</dbReference>
<sequence>MHEDRPIGWRRSSRCVGESHCVEVNLGDHEVLLRNSTRPDVSLTLSLDQWRGLIAALKSPRPWAE</sequence>
<protein>
    <submittedName>
        <fullName evidence="2">DUF397 domain-containing protein</fullName>
    </submittedName>
</protein>
<comment type="caution">
    <text evidence="2">The sequence shown here is derived from an EMBL/GenBank/DDBJ whole genome shotgun (WGS) entry which is preliminary data.</text>
</comment>
<gene>
    <name evidence="2" type="ORF">JKJ07_14945</name>
</gene>
<evidence type="ECO:0000259" key="1">
    <source>
        <dbReference type="Pfam" id="PF04149"/>
    </source>
</evidence>